<dbReference type="RefSeq" id="WP_035378819.1">
    <property type="nucleotide sequence ID" value="NZ_AZQP01000011.1"/>
</dbReference>
<dbReference type="Proteomes" id="UP000019681">
    <property type="component" value="Unassembled WGS sequence"/>
</dbReference>
<dbReference type="STRING" id="1403537.Q428_05360"/>
<organism evidence="1 2">
    <name type="scientific">Fervidicella metallireducens AeB</name>
    <dbReference type="NCBI Taxonomy" id="1403537"/>
    <lineage>
        <taxon>Bacteria</taxon>
        <taxon>Bacillati</taxon>
        <taxon>Bacillota</taxon>
        <taxon>Clostridia</taxon>
        <taxon>Eubacteriales</taxon>
        <taxon>Clostridiaceae</taxon>
        <taxon>Fervidicella</taxon>
    </lineage>
</organism>
<keyword evidence="2" id="KW-1185">Reference proteome</keyword>
<dbReference type="AlphaFoldDB" id="A0A017RWA0"/>
<gene>
    <name evidence="1" type="ORF">Q428_05360</name>
</gene>
<name>A0A017RWA0_9CLOT</name>
<evidence type="ECO:0000313" key="1">
    <source>
        <dbReference type="EMBL" id="EYE88952.1"/>
    </source>
</evidence>
<accession>A0A017RWA0</accession>
<comment type="caution">
    <text evidence="1">The sequence shown here is derived from an EMBL/GenBank/DDBJ whole genome shotgun (WGS) entry which is preliminary data.</text>
</comment>
<sequence length="61" mass="6909">MEELLNVMKSIKSLLYDLNANVEAIKDEISEIKGIDSTKTLSDVCDKLDKIRLTLNVQNNQ</sequence>
<dbReference type="EMBL" id="AZQP01000011">
    <property type="protein sequence ID" value="EYE88952.1"/>
    <property type="molecule type" value="Genomic_DNA"/>
</dbReference>
<evidence type="ECO:0000313" key="2">
    <source>
        <dbReference type="Proteomes" id="UP000019681"/>
    </source>
</evidence>
<protein>
    <submittedName>
        <fullName evidence="1">Uncharacterized protein</fullName>
    </submittedName>
</protein>
<proteinExistence type="predicted"/>
<reference evidence="1 2" key="1">
    <citation type="journal article" date="2014" name="Genome Announc.">
        <title>Draft Genome Sequence of Fervidicella metallireducens Strain AeBT, an Iron-Reducing Thermoanaerobe from the Great Artesian Basin.</title>
        <authorList>
            <person name="Patel B.K."/>
        </authorList>
    </citation>
    <scope>NUCLEOTIDE SEQUENCE [LARGE SCALE GENOMIC DNA]</scope>
    <source>
        <strain evidence="1 2">AeB</strain>
    </source>
</reference>